<feature type="region of interest" description="Disordered" evidence="1">
    <location>
        <begin position="381"/>
        <end position="481"/>
    </location>
</feature>
<proteinExistence type="predicted"/>
<protein>
    <submittedName>
        <fullName evidence="2">Uncharacterized protein</fullName>
    </submittedName>
</protein>
<sequence length="770" mass="84932">MASPHLRNAHERLQEVLRTADTPSLPGASLSNSPQTQLPMTPATVALEPQRRPTMDPFSEMRAGAWRLQQIAYQMYMIRASYPLSDNPHAQYSAAWVGARVHHKRLLDELEQGLANYQAHGLCQVQYLEIETAYWVNDEHEIRVAEGVKPYCGYALLHYRKVLQFQFVDALKLGPENHNLYLDPQFHPMGTPSNPWQRDGDVQPDVRSFQPPTPKLHPQVMIVGGRSLIASPVQLPRPAVPLRSPFCPTQKSDDEDDWDEYWESGSEAEDEGDGTIDSDAQGENGNIEYYGEYLESETSEDESESDEEPFHGFSPIHMSTIGIGYLYRTSPEGTLQRTSGVNAAANSYDRTLHSHLQPLCDVYAGSGSSCGGFRRESEGGCPLNWEDEHNHENPRETSTTSNENPDTPSYTEGVTTSGGVALSDADLSEGESGGGVPLYDFETVGFDRTLPEDGNKTIRDSLEQMRIGQPKSERSQDEDLSEVDIAQAEQVSQDGAWNHSSRINHGTPALPALPPNPVDDPKLAVPREARAIIVNDGLPTMYPVTCTPQAWNTQPAESSTSQPQTTAPPNWGMDRSQCWFPPQSEPTVAPTAQLLVHADATGEPGRSVPQESMEERVRAMLIRHMQGNMEERVHAMLTRQSSRTIGPPPGPCIMPTRMDTPGSGHEFTPPSAYSPSSPPASFNRARVAVAVPPQLEPSLRRPAPPADLLGNFSETALYIASISIVGRPGPTWCYQVGEDLLMLHDDARGNMEPEWRHGIYANRSPGAKLQ</sequence>
<feature type="region of interest" description="Disordered" evidence="1">
    <location>
        <begin position="494"/>
        <end position="517"/>
    </location>
</feature>
<feature type="compositionally biased region" description="Polar residues" evidence="1">
    <location>
        <begin position="29"/>
        <end position="39"/>
    </location>
</feature>
<gene>
    <name evidence="2" type="ORF">L211DRAFT_62576</name>
</gene>
<feature type="region of interest" description="Disordered" evidence="1">
    <location>
        <begin position="550"/>
        <end position="570"/>
    </location>
</feature>
<evidence type="ECO:0000313" key="2">
    <source>
        <dbReference type="EMBL" id="RPB25881.1"/>
    </source>
</evidence>
<dbReference type="InParanoid" id="A0A3N4LYX8"/>
<feature type="compositionally biased region" description="Polar residues" evidence="1">
    <location>
        <begin position="396"/>
        <end position="418"/>
    </location>
</feature>
<dbReference type="Proteomes" id="UP000267821">
    <property type="component" value="Unassembled WGS sequence"/>
</dbReference>
<evidence type="ECO:0000313" key="3">
    <source>
        <dbReference type="Proteomes" id="UP000267821"/>
    </source>
</evidence>
<feature type="compositionally biased region" description="Polar residues" evidence="1">
    <location>
        <begin position="494"/>
        <end position="504"/>
    </location>
</feature>
<feature type="compositionally biased region" description="Acidic residues" evidence="1">
    <location>
        <begin position="253"/>
        <end position="276"/>
    </location>
</feature>
<feature type="region of interest" description="Disordered" evidence="1">
    <location>
        <begin position="22"/>
        <end position="47"/>
    </location>
</feature>
<dbReference type="EMBL" id="ML121536">
    <property type="protein sequence ID" value="RPB25881.1"/>
    <property type="molecule type" value="Genomic_DNA"/>
</dbReference>
<feature type="compositionally biased region" description="Polar residues" evidence="1">
    <location>
        <begin position="550"/>
        <end position="568"/>
    </location>
</feature>
<dbReference type="OrthoDB" id="10445324at2759"/>
<feature type="region of interest" description="Disordered" evidence="1">
    <location>
        <begin position="241"/>
        <end position="315"/>
    </location>
</feature>
<feature type="compositionally biased region" description="Basic and acidic residues" evidence="1">
    <location>
        <begin position="449"/>
        <end position="463"/>
    </location>
</feature>
<keyword evidence="3" id="KW-1185">Reference proteome</keyword>
<organism evidence="2 3">
    <name type="scientific">Terfezia boudieri ATCC MYA-4762</name>
    <dbReference type="NCBI Taxonomy" id="1051890"/>
    <lineage>
        <taxon>Eukaryota</taxon>
        <taxon>Fungi</taxon>
        <taxon>Dikarya</taxon>
        <taxon>Ascomycota</taxon>
        <taxon>Pezizomycotina</taxon>
        <taxon>Pezizomycetes</taxon>
        <taxon>Pezizales</taxon>
        <taxon>Pezizaceae</taxon>
        <taxon>Terfezia</taxon>
    </lineage>
</organism>
<feature type="compositionally biased region" description="Basic and acidic residues" evidence="1">
    <location>
        <begin position="386"/>
        <end position="395"/>
    </location>
</feature>
<accession>A0A3N4LYX8</accession>
<reference evidence="2 3" key="1">
    <citation type="journal article" date="2018" name="Nat. Ecol. Evol.">
        <title>Pezizomycetes genomes reveal the molecular basis of ectomycorrhizal truffle lifestyle.</title>
        <authorList>
            <person name="Murat C."/>
            <person name="Payen T."/>
            <person name="Noel B."/>
            <person name="Kuo A."/>
            <person name="Morin E."/>
            <person name="Chen J."/>
            <person name="Kohler A."/>
            <person name="Krizsan K."/>
            <person name="Balestrini R."/>
            <person name="Da Silva C."/>
            <person name="Montanini B."/>
            <person name="Hainaut M."/>
            <person name="Levati E."/>
            <person name="Barry K.W."/>
            <person name="Belfiori B."/>
            <person name="Cichocki N."/>
            <person name="Clum A."/>
            <person name="Dockter R.B."/>
            <person name="Fauchery L."/>
            <person name="Guy J."/>
            <person name="Iotti M."/>
            <person name="Le Tacon F."/>
            <person name="Lindquist E.A."/>
            <person name="Lipzen A."/>
            <person name="Malagnac F."/>
            <person name="Mello A."/>
            <person name="Molinier V."/>
            <person name="Miyauchi S."/>
            <person name="Poulain J."/>
            <person name="Riccioni C."/>
            <person name="Rubini A."/>
            <person name="Sitrit Y."/>
            <person name="Splivallo R."/>
            <person name="Traeger S."/>
            <person name="Wang M."/>
            <person name="Zifcakova L."/>
            <person name="Wipf D."/>
            <person name="Zambonelli A."/>
            <person name="Paolocci F."/>
            <person name="Nowrousian M."/>
            <person name="Ottonello S."/>
            <person name="Baldrian P."/>
            <person name="Spatafora J.W."/>
            <person name="Henrissat B."/>
            <person name="Nagy L.G."/>
            <person name="Aury J.M."/>
            <person name="Wincker P."/>
            <person name="Grigoriev I.V."/>
            <person name="Bonfante P."/>
            <person name="Martin F.M."/>
        </authorList>
    </citation>
    <scope>NUCLEOTIDE SEQUENCE [LARGE SCALE GENOMIC DNA]</scope>
    <source>
        <strain evidence="2 3">ATCC MYA-4762</strain>
    </source>
</reference>
<dbReference type="AlphaFoldDB" id="A0A3N4LYX8"/>
<evidence type="ECO:0000256" key="1">
    <source>
        <dbReference type="SAM" id="MobiDB-lite"/>
    </source>
</evidence>
<name>A0A3N4LYX8_9PEZI</name>
<feature type="compositionally biased region" description="Acidic residues" evidence="1">
    <location>
        <begin position="294"/>
        <end position="307"/>
    </location>
</feature>